<protein>
    <submittedName>
        <fullName evidence="1">Uncharacterized protein</fullName>
    </submittedName>
</protein>
<keyword evidence="4" id="KW-1185">Reference proteome</keyword>
<dbReference type="Proteomes" id="UP000325187">
    <property type="component" value="Unassembled WGS sequence"/>
</dbReference>
<proteinExistence type="predicted"/>
<evidence type="ECO:0000313" key="1">
    <source>
        <dbReference type="EMBL" id="GEQ97274.1"/>
    </source>
</evidence>
<gene>
    <name evidence="1" type="ORF">JCM17844_09110</name>
    <name evidence="2" type="ORF">JCM17845_02250</name>
</gene>
<dbReference type="Proteomes" id="UP000322084">
    <property type="component" value="Unassembled WGS sequence"/>
</dbReference>
<reference evidence="3 4" key="1">
    <citation type="submission" date="2019-09" db="EMBL/GenBank/DDBJ databases">
        <title>NBRP : Genome information of microbial organism related human and environment.</title>
        <authorList>
            <person name="Hattori M."/>
            <person name="Oshima K."/>
            <person name="Inaba H."/>
            <person name="Suda W."/>
            <person name="Sakamoto M."/>
            <person name="Iino T."/>
            <person name="Kitahara M."/>
            <person name="Oshida Y."/>
            <person name="Iida T."/>
            <person name="Kudo T."/>
            <person name="Itoh T."/>
            <person name="Ohkuma M."/>
        </authorList>
    </citation>
    <scope>NUCLEOTIDE SEQUENCE [LARGE SCALE GENOMIC DNA]</scope>
    <source>
        <strain evidence="1 3">Hi-2</strain>
        <strain evidence="2 4">Mie-1</strain>
    </source>
</reference>
<name>A0A5A7MNR5_9PROT</name>
<evidence type="ECO:0000313" key="3">
    <source>
        <dbReference type="Proteomes" id="UP000322084"/>
    </source>
</evidence>
<accession>A0A5A7MUK7</accession>
<accession>A0A5A7MNR5</accession>
<sequence>MGEILRIERIGRAIEPTIGADGWVRQCARGSAADGFYRFGGAGNGGFGQFRGMGIAGGFPADTTQTKA</sequence>
<organism evidence="1 3">
    <name type="scientific">Iodidimonas gelatinilytica</name>
    <dbReference type="NCBI Taxonomy" id="1236966"/>
    <lineage>
        <taxon>Bacteria</taxon>
        <taxon>Pseudomonadati</taxon>
        <taxon>Pseudomonadota</taxon>
        <taxon>Alphaproteobacteria</taxon>
        <taxon>Iodidimonadales</taxon>
        <taxon>Iodidimonadaceae</taxon>
        <taxon>Iodidimonas</taxon>
    </lineage>
</organism>
<comment type="caution">
    <text evidence="1">The sequence shown here is derived from an EMBL/GenBank/DDBJ whole genome shotgun (WGS) entry which is preliminary data.</text>
</comment>
<dbReference type="EMBL" id="BKCM01000001">
    <property type="protein sequence ID" value="GEQ99601.1"/>
    <property type="molecule type" value="Genomic_DNA"/>
</dbReference>
<dbReference type="EMBL" id="BKCL01000002">
    <property type="protein sequence ID" value="GEQ97274.1"/>
    <property type="molecule type" value="Genomic_DNA"/>
</dbReference>
<evidence type="ECO:0000313" key="4">
    <source>
        <dbReference type="Proteomes" id="UP000325187"/>
    </source>
</evidence>
<evidence type="ECO:0000313" key="2">
    <source>
        <dbReference type="EMBL" id="GEQ99601.1"/>
    </source>
</evidence>
<dbReference type="AlphaFoldDB" id="A0A5A7MNR5"/>